<comment type="caution">
    <text evidence="2">The sequence shown here is derived from an EMBL/GenBank/DDBJ whole genome shotgun (WGS) entry which is preliminary data.</text>
</comment>
<feature type="transmembrane region" description="Helical" evidence="1">
    <location>
        <begin position="61"/>
        <end position="80"/>
    </location>
</feature>
<feature type="transmembrane region" description="Helical" evidence="1">
    <location>
        <begin position="36"/>
        <end position="55"/>
    </location>
</feature>
<feature type="transmembrane region" description="Helical" evidence="1">
    <location>
        <begin position="92"/>
        <end position="111"/>
    </location>
</feature>
<proteinExistence type="predicted"/>
<dbReference type="InterPro" id="IPR033458">
    <property type="entry name" value="DUF5134"/>
</dbReference>
<protein>
    <submittedName>
        <fullName evidence="2">DUF5134 domain-containing protein</fullName>
    </submittedName>
</protein>
<name>A0ABD5E217_9ACTN</name>
<accession>A0ABD5E217</accession>
<gene>
    <name evidence="2" type="ORF">RM574_06550</name>
</gene>
<sequence>MHAPGPAAWLLVALCAATSAYCLLRMRDPGRGVRSTAGGEALMGLAMAVMAVPAAVLRPPAWAWVCCTVVFGAAALRALWAARAGSAHHAHHLVGTLAMVYMAWAMASTPGGHAGHGGGHMSGGVPLVTGLLLVYYAGYVLYTGTRLVPAGGTEGPAPSHWTGRTEVVRACRLAMATGMLAMLLTV</sequence>
<evidence type="ECO:0000313" key="3">
    <source>
        <dbReference type="Proteomes" id="UP001183607"/>
    </source>
</evidence>
<evidence type="ECO:0000313" key="2">
    <source>
        <dbReference type="EMBL" id="MDT0415149.1"/>
    </source>
</evidence>
<feature type="transmembrane region" description="Helical" evidence="1">
    <location>
        <begin position="6"/>
        <end position="24"/>
    </location>
</feature>
<dbReference type="EMBL" id="JAVRER010000007">
    <property type="protein sequence ID" value="MDT0415149.1"/>
    <property type="molecule type" value="Genomic_DNA"/>
</dbReference>
<dbReference type="Pfam" id="PF17197">
    <property type="entry name" value="DUF5134"/>
    <property type="match status" value="1"/>
</dbReference>
<keyword evidence="1" id="KW-0472">Membrane</keyword>
<feature type="transmembrane region" description="Helical" evidence="1">
    <location>
        <begin position="123"/>
        <end position="142"/>
    </location>
</feature>
<organism evidence="2 3">
    <name type="scientific">Streptomyces evansiae</name>
    <dbReference type="NCBI Taxonomy" id="3075535"/>
    <lineage>
        <taxon>Bacteria</taxon>
        <taxon>Bacillati</taxon>
        <taxon>Actinomycetota</taxon>
        <taxon>Actinomycetes</taxon>
        <taxon>Kitasatosporales</taxon>
        <taxon>Streptomycetaceae</taxon>
        <taxon>Streptomyces</taxon>
    </lineage>
</organism>
<dbReference type="AlphaFoldDB" id="A0ABD5E217"/>
<keyword evidence="1" id="KW-1133">Transmembrane helix</keyword>
<keyword evidence="1" id="KW-0812">Transmembrane</keyword>
<dbReference type="Proteomes" id="UP001183607">
    <property type="component" value="Unassembled WGS sequence"/>
</dbReference>
<dbReference type="RefSeq" id="WP_093854901.1">
    <property type="nucleotide sequence ID" value="NZ_JAVRER010000007.1"/>
</dbReference>
<evidence type="ECO:0000256" key="1">
    <source>
        <dbReference type="SAM" id="Phobius"/>
    </source>
</evidence>
<reference evidence="3" key="1">
    <citation type="submission" date="2023-07" db="EMBL/GenBank/DDBJ databases">
        <title>30 novel species of actinomycetes from the DSMZ collection.</title>
        <authorList>
            <person name="Nouioui I."/>
        </authorList>
    </citation>
    <scope>NUCLEOTIDE SEQUENCE [LARGE SCALE GENOMIC DNA]</scope>
    <source>
        <strain evidence="3">DSM 41982</strain>
    </source>
</reference>